<keyword evidence="11" id="KW-1185">Reference proteome</keyword>
<evidence type="ECO:0000256" key="1">
    <source>
        <dbReference type="ARBA" id="ARBA00007316"/>
    </source>
</evidence>
<dbReference type="InterPro" id="IPR005702">
    <property type="entry name" value="Wzc-like_C"/>
</dbReference>
<keyword evidence="5" id="KW-0418">Kinase</keyword>
<evidence type="ECO:0000256" key="5">
    <source>
        <dbReference type="ARBA" id="ARBA00022777"/>
    </source>
</evidence>
<dbReference type="PANTHER" id="PTHR32309">
    <property type="entry name" value="TYROSINE-PROTEIN KINASE"/>
    <property type="match status" value="1"/>
</dbReference>
<dbReference type="NCBIfam" id="TIGR01007">
    <property type="entry name" value="eps_fam"/>
    <property type="match status" value="1"/>
</dbReference>
<dbReference type="Proteomes" id="UP000005561">
    <property type="component" value="Unassembled WGS sequence"/>
</dbReference>
<evidence type="ECO:0000259" key="9">
    <source>
        <dbReference type="Pfam" id="PF13614"/>
    </source>
</evidence>
<dbReference type="GO" id="GO:0005886">
    <property type="term" value="C:plasma membrane"/>
    <property type="evidence" value="ECO:0007669"/>
    <property type="project" value="TreeGrafter"/>
</dbReference>
<dbReference type="InterPro" id="IPR025669">
    <property type="entry name" value="AAA_dom"/>
</dbReference>
<evidence type="ECO:0000256" key="3">
    <source>
        <dbReference type="ARBA" id="ARBA00022679"/>
    </source>
</evidence>
<dbReference type="GO" id="GO:0005524">
    <property type="term" value="F:ATP binding"/>
    <property type="evidence" value="ECO:0007669"/>
    <property type="project" value="UniProtKB-KW"/>
</dbReference>
<protein>
    <recommendedName>
        <fullName evidence="2">non-specific protein-tyrosine kinase</fullName>
        <ecNumber evidence="2">2.7.10.2</ecNumber>
    </recommendedName>
</protein>
<dbReference type="OrthoDB" id="9794577at2"/>
<accession>C6LDI8</accession>
<evidence type="ECO:0000256" key="8">
    <source>
        <dbReference type="ARBA" id="ARBA00051245"/>
    </source>
</evidence>
<comment type="caution">
    <text evidence="10">The sequence shown here is derived from an EMBL/GenBank/DDBJ whole genome shotgun (WGS) entry which is preliminary data.</text>
</comment>
<dbReference type="SUPFAM" id="SSF52540">
    <property type="entry name" value="P-loop containing nucleoside triphosphate hydrolases"/>
    <property type="match status" value="1"/>
</dbReference>
<evidence type="ECO:0000256" key="7">
    <source>
        <dbReference type="ARBA" id="ARBA00023137"/>
    </source>
</evidence>
<dbReference type="Gene3D" id="3.40.50.300">
    <property type="entry name" value="P-loop containing nucleotide triphosphate hydrolases"/>
    <property type="match status" value="1"/>
</dbReference>
<evidence type="ECO:0000313" key="10">
    <source>
        <dbReference type="EMBL" id="EET61422.1"/>
    </source>
</evidence>
<dbReference type="AlphaFoldDB" id="C6LDI8"/>
<comment type="similarity">
    <text evidence="1">Belongs to the CpsD/CapB family.</text>
</comment>
<keyword evidence="4" id="KW-0547">Nucleotide-binding</keyword>
<name>C6LDI8_9FIRM</name>
<dbReference type="Pfam" id="PF13614">
    <property type="entry name" value="AAA_31"/>
    <property type="match status" value="1"/>
</dbReference>
<dbReference type="eggNOG" id="COG0489">
    <property type="taxonomic scope" value="Bacteria"/>
</dbReference>
<keyword evidence="3" id="KW-0808">Transferase</keyword>
<keyword evidence="6" id="KW-0067">ATP-binding</keyword>
<dbReference type="STRING" id="168384.SAMN05660368_01544"/>
<dbReference type="EMBL" id="ACCL02000006">
    <property type="protein sequence ID" value="EET61422.1"/>
    <property type="molecule type" value="Genomic_DNA"/>
</dbReference>
<feature type="domain" description="AAA" evidence="9">
    <location>
        <begin position="34"/>
        <end position="175"/>
    </location>
</feature>
<reference evidence="10" key="1">
    <citation type="submission" date="2009-07" db="EMBL/GenBank/DDBJ databases">
        <authorList>
            <person name="Weinstock G."/>
            <person name="Sodergren E."/>
            <person name="Clifton S."/>
            <person name="Fulton L."/>
            <person name="Fulton B."/>
            <person name="Courtney L."/>
            <person name="Fronick C."/>
            <person name="Harrison M."/>
            <person name="Strong C."/>
            <person name="Farmer C."/>
            <person name="Delahaunty K."/>
            <person name="Markovic C."/>
            <person name="Hall O."/>
            <person name="Minx P."/>
            <person name="Tomlinson C."/>
            <person name="Mitreva M."/>
            <person name="Nelson J."/>
            <person name="Hou S."/>
            <person name="Wollam A."/>
            <person name="Pepin K.H."/>
            <person name="Johnson M."/>
            <person name="Bhonagiri V."/>
            <person name="Nash W.E."/>
            <person name="Warren W."/>
            <person name="Chinwalla A."/>
            <person name="Mardis E.R."/>
            <person name="Wilson R.K."/>
        </authorList>
    </citation>
    <scope>NUCLEOTIDE SEQUENCE [LARGE SCALE GENOMIC DNA]</scope>
    <source>
        <strain evidence="10">DSM 14469</strain>
    </source>
</reference>
<dbReference type="PANTHER" id="PTHR32309:SF13">
    <property type="entry name" value="FERRIC ENTEROBACTIN TRANSPORT PROTEIN FEPE"/>
    <property type="match status" value="1"/>
</dbReference>
<gene>
    <name evidence="10" type="ORF">BRYFOR_06597</name>
</gene>
<dbReference type="InterPro" id="IPR027417">
    <property type="entry name" value="P-loop_NTPase"/>
</dbReference>
<keyword evidence="7" id="KW-0829">Tyrosine-protein kinase</keyword>
<sequence>MQIAFEKLRTMDSVSREAYKALRTNITFCGEDIKAIAITSSMPNEGKSTVAFSLAQAFAEDNKQVLLIDADNRKSTLEYRYGVDRTVKGLSHFLAGTAELRDVLCQTNIPYFHIILSGAAAPNPSELLGNGKFSALLDGAREVYDYIFVDSPPIGSVIDAAVVAKQCDGVVYVVESGVTSYHLAKRGKEQIEKSGCRILGAVLNKVERKSKGYGYGRYYGDYYKK</sequence>
<evidence type="ECO:0000256" key="4">
    <source>
        <dbReference type="ARBA" id="ARBA00022741"/>
    </source>
</evidence>
<evidence type="ECO:0000256" key="2">
    <source>
        <dbReference type="ARBA" id="ARBA00011903"/>
    </source>
</evidence>
<proteinExistence type="inferred from homology"/>
<dbReference type="EC" id="2.7.10.2" evidence="2"/>
<dbReference type="RefSeq" id="WP_006861391.1">
    <property type="nucleotide sequence ID" value="NZ_ACCL02000006.1"/>
</dbReference>
<evidence type="ECO:0000256" key="6">
    <source>
        <dbReference type="ARBA" id="ARBA00022840"/>
    </source>
</evidence>
<organism evidence="10 11">
    <name type="scientific">Marvinbryantia formatexigens DSM 14469</name>
    <dbReference type="NCBI Taxonomy" id="478749"/>
    <lineage>
        <taxon>Bacteria</taxon>
        <taxon>Bacillati</taxon>
        <taxon>Bacillota</taxon>
        <taxon>Clostridia</taxon>
        <taxon>Lachnospirales</taxon>
        <taxon>Lachnospiraceae</taxon>
        <taxon>Marvinbryantia</taxon>
    </lineage>
</organism>
<dbReference type="CDD" id="cd05387">
    <property type="entry name" value="BY-kinase"/>
    <property type="match status" value="1"/>
</dbReference>
<dbReference type="GO" id="GO:0004715">
    <property type="term" value="F:non-membrane spanning protein tyrosine kinase activity"/>
    <property type="evidence" value="ECO:0007669"/>
    <property type="project" value="UniProtKB-EC"/>
</dbReference>
<dbReference type="InterPro" id="IPR050445">
    <property type="entry name" value="Bact_polysacc_biosynth/exp"/>
</dbReference>
<comment type="catalytic activity">
    <reaction evidence="8">
        <text>L-tyrosyl-[protein] + ATP = O-phospho-L-tyrosyl-[protein] + ADP + H(+)</text>
        <dbReference type="Rhea" id="RHEA:10596"/>
        <dbReference type="Rhea" id="RHEA-COMP:10136"/>
        <dbReference type="Rhea" id="RHEA-COMP:20101"/>
        <dbReference type="ChEBI" id="CHEBI:15378"/>
        <dbReference type="ChEBI" id="CHEBI:30616"/>
        <dbReference type="ChEBI" id="CHEBI:46858"/>
        <dbReference type="ChEBI" id="CHEBI:61978"/>
        <dbReference type="ChEBI" id="CHEBI:456216"/>
        <dbReference type="EC" id="2.7.10.2"/>
    </reaction>
</comment>
<evidence type="ECO:0000313" key="11">
    <source>
        <dbReference type="Proteomes" id="UP000005561"/>
    </source>
</evidence>